<reference evidence="2 3" key="1">
    <citation type="journal article" date="2020" name="BMC Genomics">
        <title>Intraspecific diversification of the crop wild relative Brassica cretica Lam. using demographic model selection.</title>
        <authorList>
            <person name="Kioukis A."/>
            <person name="Michalopoulou V.A."/>
            <person name="Briers L."/>
            <person name="Pirintsos S."/>
            <person name="Studholme D.J."/>
            <person name="Pavlidis P."/>
            <person name="Sarris P.F."/>
        </authorList>
    </citation>
    <scope>NUCLEOTIDE SEQUENCE [LARGE SCALE GENOMIC DNA]</scope>
    <source>
        <strain evidence="3">cv. PFS-1207/04</strain>
    </source>
</reference>
<gene>
    <name evidence="2" type="ORF">DY000_02010795</name>
</gene>
<dbReference type="Proteomes" id="UP000266723">
    <property type="component" value="Unassembled WGS sequence"/>
</dbReference>
<accession>A0ABQ7CS89</accession>
<feature type="region of interest" description="Disordered" evidence="1">
    <location>
        <begin position="54"/>
        <end position="74"/>
    </location>
</feature>
<evidence type="ECO:0000313" key="3">
    <source>
        <dbReference type="Proteomes" id="UP000266723"/>
    </source>
</evidence>
<keyword evidence="3" id="KW-1185">Reference proteome</keyword>
<name>A0ABQ7CS89_BRACR</name>
<evidence type="ECO:0000256" key="1">
    <source>
        <dbReference type="SAM" id="MobiDB-lite"/>
    </source>
</evidence>
<organism evidence="2 3">
    <name type="scientific">Brassica cretica</name>
    <name type="common">Mustard</name>
    <dbReference type="NCBI Taxonomy" id="69181"/>
    <lineage>
        <taxon>Eukaryota</taxon>
        <taxon>Viridiplantae</taxon>
        <taxon>Streptophyta</taxon>
        <taxon>Embryophyta</taxon>
        <taxon>Tracheophyta</taxon>
        <taxon>Spermatophyta</taxon>
        <taxon>Magnoliopsida</taxon>
        <taxon>eudicotyledons</taxon>
        <taxon>Gunneridae</taxon>
        <taxon>Pentapetalae</taxon>
        <taxon>rosids</taxon>
        <taxon>malvids</taxon>
        <taxon>Brassicales</taxon>
        <taxon>Brassicaceae</taxon>
        <taxon>Brassiceae</taxon>
        <taxon>Brassica</taxon>
    </lineage>
</organism>
<protein>
    <submittedName>
        <fullName evidence="2">Uncharacterized protein</fullName>
    </submittedName>
</protein>
<sequence>MGCHESALYGPQVWALWPSSQTITSQLPLKGQYMWLVRRVVSLGFSKNNDCQSITRRRNARSKTSDNGRDSSSLPIPIYLIIDIFSRLPLNH</sequence>
<dbReference type="EMBL" id="QGKV02000759">
    <property type="protein sequence ID" value="KAF3562188.1"/>
    <property type="molecule type" value="Genomic_DNA"/>
</dbReference>
<proteinExistence type="predicted"/>
<comment type="caution">
    <text evidence="2">The sequence shown here is derived from an EMBL/GenBank/DDBJ whole genome shotgun (WGS) entry which is preliminary data.</text>
</comment>
<evidence type="ECO:0000313" key="2">
    <source>
        <dbReference type="EMBL" id="KAF3562188.1"/>
    </source>
</evidence>